<name>A0A8J5HB73_ZINOF</name>
<dbReference type="Proteomes" id="UP000734854">
    <property type="component" value="Unassembled WGS sequence"/>
</dbReference>
<dbReference type="AlphaFoldDB" id="A0A8J5HB73"/>
<reference evidence="2 3" key="1">
    <citation type="submission" date="2020-08" db="EMBL/GenBank/DDBJ databases">
        <title>Plant Genome Project.</title>
        <authorList>
            <person name="Zhang R.-G."/>
        </authorList>
    </citation>
    <scope>NUCLEOTIDE SEQUENCE [LARGE SCALE GENOMIC DNA]</scope>
    <source>
        <tissue evidence="2">Rhizome</tissue>
    </source>
</reference>
<proteinExistence type="predicted"/>
<evidence type="ECO:0000256" key="1">
    <source>
        <dbReference type="SAM" id="MobiDB-lite"/>
    </source>
</evidence>
<organism evidence="2 3">
    <name type="scientific">Zingiber officinale</name>
    <name type="common">Ginger</name>
    <name type="synonym">Amomum zingiber</name>
    <dbReference type="NCBI Taxonomy" id="94328"/>
    <lineage>
        <taxon>Eukaryota</taxon>
        <taxon>Viridiplantae</taxon>
        <taxon>Streptophyta</taxon>
        <taxon>Embryophyta</taxon>
        <taxon>Tracheophyta</taxon>
        <taxon>Spermatophyta</taxon>
        <taxon>Magnoliopsida</taxon>
        <taxon>Liliopsida</taxon>
        <taxon>Zingiberales</taxon>
        <taxon>Zingiberaceae</taxon>
        <taxon>Zingiber</taxon>
    </lineage>
</organism>
<sequence length="219" mass="24629">MHRNTAEGWIYDKSSGDNKCTTIGADCRDAGVGCRTTGRGGRGWDRRQRPLYSGKRGKRRRQPLQTAASSGRGDCWPLWWSQAAAPATRGSNDDYMRRQLCSDALPVWKRETRTKRARGSAAGRREGCGLFVEGFRIGDRPLLLKILVDANRSTAEKALGVLDNTLGYNHGREAVLVLVKKMLRVSEMAMQFTVLVLWKLYKNKKQGERITKAIKVRAF</sequence>
<dbReference type="EMBL" id="JACMSC010000004">
    <property type="protein sequence ID" value="KAG6524725.1"/>
    <property type="molecule type" value="Genomic_DNA"/>
</dbReference>
<feature type="region of interest" description="Disordered" evidence="1">
    <location>
        <begin position="37"/>
        <end position="71"/>
    </location>
</feature>
<accession>A0A8J5HB73</accession>
<protein>
    <submittedName>
        <fullName evidence="2">Uncharacterized protein</fullName>
    </submittedName>
</protein>
<comment type="caution">
    <text evidence="2">The sequence shown here is derived from an EMBL/GenBank/DDBJ whole genome shotgun (WGS) entry which is preliminary data.</text>
</comment>
<gene>
    <name evidence="2" type="ORF">ZIOFF_014663</name>
</gene>
<evidence type="ECO:0000313" key="2">
    <source>
        <dbReference type="EMBL" id="KAG6524725.1"/>
    </source>
</evidence>
<keyword evidence="3" id="KW-1185">Reference proteome</keyword>
<evidence type="ECO:0000313" key="3">
    <source>
        <dbReference type="Proteomes" id="UP000734854"/>
    </source>
</evidence>